<organism evidence="1 2">
    <name type="scientific">Acropora cervicornis</name>
    <name type="common">Staghorn coral</name>
    <dbReference type="NCBI Taxonomy" id="6130"/>
    <lineage>
        <taxon>Eukaryota</taxon>
        <taxon>Metazoa</taxon>
        <taxon>Cnidaria</taxon>
        <taxon>Anthozoa</taxon>
        <taxon>Hexacorallia</taxon>
        <taxon>Scleractinia</taxon>
        <taxon>Astrocoeniina</taxon>
        <taxon>Acroporidae</taxon>
        <taxon>Acropora</taxon>
    </lineage>
</organism>
<accession>A0AAD9QQI3</accession>
<protein>
    <submittedName>
        <fullName evidence="1">Uncharacterized protein</fullName>
    </submittedName>
</protein>
<evidence type="ECO:0000313" key="2">
    <source>
        <dbReference type="Proteomes" id="UP001249851"/>
    </source>
</evidence>
<name>A0AAD9QQI3_ACRCE</name>
<dbReference type="EMBL" id="JARQWQ010000019">
    <property type="protein sequence ID" value="KAK2565509.1"/>
    <property type="molecule type" value="Genomic_DNA"/>
</dbReference>
<dbReference type="Proteomes" id="UP001249851">
    <property type="component" value="Unassembled WGS sequence"/>
</dbReference>
<reference evidence="1" key="2">
    <citation type="journal article" date="2023" name="Science">
        <title>Genomic signatures of disease resistance in endangered staghorn corals.</title>
        <authorList>
            <person name="Vollmer S.V."/>
            <person name="Selwyn J.D."/>
            <person name="Despard B.A."/>
            <person name="Roesel C.L."/>
        </authorList>
    </citation>
    <scope>NUCLEOTIDE SEQUENCE</scope>
    <source>
        <strain evidence="1">K2</strain>
    </source>
</reference>
<dbReference type="AlphaFoldDB" id="A0AAD9QQI3"/>
<comment type="caution">
    <text evidence="1">The sequence shown here is derived from an EMBL/GenBank/DDBJ whole genome shotgun (WGS) entry which is preliminary data.</text>
</comment>
<evidence type="ECO:0000313" key="1">
    <source>
        <dbReference type="EMBL" id="KAK2565509.1"/>
    </source>
</evidence>
<sequence length="131" mass="14341">MAFSFRKRLFNCLRGKHSNIESGTSRQNGELNANLDQSEIQEHSLPSLGAVGQQFSGEIAPYPLLILPNHPSDVSIISSPVNVTVICDNHGSTRNEELETLDVQSEAPPPSYSSLFYCPPPKYEDVIVGAQ</sequence>
<reference evidence="1" key="1">
    <citation type="journal article" date="2023" name="G3 (Bethesda)">
        <title>Whole genome assembly and annotation of the endangered Caribbean coral Acropora cervicornis.</title>
        <authorList>
            <person name="Selwyn J.D."/>
            <person name="Vollmer S.V."/>
        </authorList>
    </citation>
    <scope>NUCLEOTIDE SEQUENCE</scope>
    <source>
        <strain evidence="1">K2</strain>
    </source>
</reference>
<keyword evidence="2" id="KW-1185">Reference proteome</keyword>
<proteinExistence type="predicted"/>
<gene>
    <name evidence="1" type="ORF">P5673_010592</name>
</gene>